<keyword evidence="2" id="KW-1185">Reference proteome</keyword>
<dbReference type="KEGG" id="aplc:110982151"/>
<dbReference type="AlphaFoldDB" id="A0A8B7YS16"/>
<name>A0A8B7YS16_ACAPL</name>
<reference evidence="3" key="1">
    <citation type="submission" date="2025-08" db="UniProtKB">
        <authorList>
            <consortium name="RefSeq"/>
        </authorList>
    </citation>
    <scope>IDENTIFICATION</scope>
</reference>
<gene>
    <name evidence="3" type="primary">LOC110982151</name>
</gene>
<feature type="compositionally biased region" description="Basic and acidic residues" evidence="1">
    <location>
        <begin position="7"/>
        <end position="20"/>
    </location>
</feature>
<dbReference type="GeneID" id="110982151"/>
<feature type="region of interest" description="Disordered" evidence="1">
    <location>
        <begin position="1"/>
        <end position="25"/>
    </location>
</feature>
<accession>A0A8B7YS16</accession>
<organism evidence="2 3">
    <name type="scientific">Acanthaster planci</name>
    <name type="common">Crown-of-thorns starfish</name>
    <dbReference type="NCBI Taxonomy" id="133434"/>
    <lineage>
        <taxon>Eukaryota</taxon>
        <taxon>Metazoa</taxon>
        <taxon>Echinodermata</taxon>
        <taxon>Eleutherozoa</taxon>
        <taxon>Asterozoa</taxon>
        <taxon>Asteroidea</taxon>
        <taxon>Valvatacea</taxon>
        <taxon>Valvatida</taxon>
        <taxon>Acanthasteridae</taxon>
        <taxon>Acanthaster</taxon>
    </lineage>
</organism>
<evidence type="ECO:0000313" key="3">
    <source>
        <dbReference type="RefSeq" id="XP_022096074.1"/>
    </source>
</evidence>
<dbReference type="Proteomes" id="UP000694845">
    <property type="component" value="Unplaced"/>
</dbReference>
<protein>
    <submittedName>
        <fullName evidence="3">Uncharacterized protein LOC110982151</fullName>
    </submittedName>
</protein>
<evidence type="ECO:0000256" key="1">
    <source>
        <dbReference type="SAM" id="MobiDB-lite"/>
    </source>
</evidence>
<proteinExistence type="predicted"/>
<dbReference type="RefSeq" id="XP_022096074.1">
    <property type="nucleotide sequence ID" value="XM_022240382.1"/>
</dbReference>
<evidence type="ECO:0000313" key="2">
    <source>
        <dbReference type="Proteomes" id="UP000694845"/>
    </source>
</evidence>
<sequence>MPVPLVDRLEETGSAREQTKRTSPSSLKGIVVPDEVLLMTCIPGSQLPLTPSSATRHTPCSRSSANTAAWVWSICFHASEWAVPCQSKSRSVTSISYSLPCPMPSSVVVFGSQISSSQNQTWTSSKAGTWTCAT</sequence>
<dbReference type="OrthoDB" id="10664397at2759"/>